<feature type="non-terminal residue" evidence="1">
    <location>
        <position position="177"/>
    </location>
</feature>
<gene>
    <name evidence="1" type="ORF">DHETER_LOCUS930</name>
</gene>
<protein>
    <submittedName>
        <fullName evidence="1">332_t:CDS:1</fullName>
    </submittedName>
</protein>
<proteinExistence type="predicted"/>
<accession>A0ACA9K5M0</accession>
<sequence>MAICRFISDFISSYSNFDNGKLLLTFEPVATITVATALYKRVESGRWSGNCDQEVQNFVQTLEKVKNLVPNGDSLRLEKLQSFGKGEVLKQRVMTAVEDMVSLLELNALVCIISKFFSIGLVYNIKPILQNVDIESWIDDAEENLNMLKGNVAHAVANASSEDEKLLWKRLGNDLEK</sequence>
<evidence type="ECO:0000313" key="1">
    <source>
        <dbReference type="EMBL" id="CAG8453039.1"/>
    </source>
</evidence>
<comment type="caution">
    <text evidence="1">The sequence shown here is derived from an EMBL/GenBank/DDBJ whole genome shotgun (WGS) entry which is preliminary data.</text>
</comment>
<dbReference type="EMBL" id="CAJVPU010000514">
    <property type="protein sequence ID" value="CAG8453039.1"/>
    <property type="molecule type" value="Genomic_DNA"/>
</dbReference>
<evidence type="ECO:0000313" key="2">
    <source>
        <dbReference type="Proteomes" id="UP000789702"/>
    </source>
</evidence>
<dbReference type="Proteomes" id="UP000789702">
    <property type="component" value="Unassembled WGS sequence"/>
</dbReference>
<organism evidence="1 2">
    <name type="scientific">Dentiscutata heterogama</name>
    <dbReference type="NCBI Taxonomy" id="1316150"/>
    <lineage>
        <taxon>Eukaryota</taxon>
        <taxon>Fungi</taxon>
        <taxon>Fungi incertae sedis</taxon>
        <taxon>Mucoromycota</taxon>
        <taxon>Glomeromycotina</taxon>
        <taxon>Glomeromycetes</taxon>
        <taxon>Diversisporales</taxon>
        <taxon>Gigasporaceae</taxon>
        <taxon>Dentiscutata</taxon>
    </lineage>
</organism>
<name>A0ACA9K5M0_9GLOM</name>
<reference evidence="1" key="1">
    <citation type="submission" date="2021-06" db="EMBL/GenBank/DDBJ databases">
        <authorList>
            <person name="Kallberg Y."/>
            <person name="Tangrot J."/>
            <person name="Rosling A."/>
        </authorList>
    </citation>
    <scope>NUCLEOTIDE SEQUENCE</scope>
    <source>
        <strain evidence="1">IL203A</strain>
    </source>
</reference>
<keyword evidence="2" id="KW-1185">Reference proteome</keyword>